<comment type="subcellular location">
    <subcellularLocation>
        <location evidence="1">Cell inner membrane</location>
        <topology evidence="1">Multi-pass membrane protein</topology>
    </subcellularLocation>
</comment>
<evidence type="ECO:0000256" key="1">
    <source>
        <dbReference type="ARBA" id="ARBA00004429"/>
    </source>
</evidence>
<evidence type="ECO:0000256" key="4">
    <source>
        <dbReference type="ARBA" id="ARBA00022692"/>
    </source>
</evidence>
<evidence type="ECO:0000256" key="3">
    <source>
        <dbReference type="ARBA" id="ARBA00022475"/>
    </source>
</evidence>
<evidence type="ECO:0000313" key="8">
    <source>
        <dbReference type="EMBL" id="SEN50150.1"/>
    </source>
</evidence>
<feature type="transmembrane region" description="Helical" evidence="7">
    <location>
        <begin position="337"/>
        <end position="361"/>
    </location>
</feature>
<dbReference type="EMBL" id="FOCM01000004">
    <property type="protein sequence ID" value="SEN50150.1"/>
    <property type="molecule type" value="Genomic_DNA"/>
</dbReference>
<dbReference type="OrthoDB" id="9808135at2"/>
<evidence type="ECO:0000256" key="7">
    <source>
        <dbReference type="SAM" id="Phobius"/>
    </source>
</evidence>
<dbReference type="Pfam" id="PF06965">
    <property type="entry name" value="Na_H_antiport_1"/>
    <property type="match status" value="1"/>
</dbReference>
<dbReference type="InterPro" id="IPR004670">
    <property type="entry name" value="NhaA"/>
</dbReference>
<dbReference type="InterPro" id="IPR023171">
    <property type="entry name" value="Na/H_antiporter_dom_sf"/>
</dbReference>
<feature type="transmembrane region" description="Helical" evidence="7">
    <location>
        <begin position="246"/>
        <end position="267"/>
    </location>
</feature>
<evidence type="ECO:0000313" key="9">
    <source>
        <dbReference type="Proteomes" id="UP000199372"/>
    </source>
</evidence>
<dbReference type="Proteomes" id="UP000199372">
    <property type="component" value="Unassembled WGS sequence"/>
</dbReference>
<reference evidence="9" key="1">
    <citation type="submission" date="2016-10" db="EMBL/GenBank/DDBJ databases">
        <authorList>
            <person name="Varghese N."/>
            <person name="Submissions S."/>
        </authorList>
    </citation>
    <scope>NUCLEOTIDE SEQUENCE [LARGE SCALE GENOMIC DNA]</scope>
    <source>
        <strain evidence="9">DSM 26893</strain>
    </source>
</reference>
<evidence type="ECO:0000256" key="5">
    <source>
        <dbReference type="ARBA" id="ARBA00022989"/>
    </source>
</evidence>
<feature type="transmembrane region" description="Helical" evidence="7">
    <location>
        <begin position="404"/>
        <end position="423"/>
    </location>
</feature>
<protein>
    <recommendedName>
        <fullName evidence="2">Putative Na(+)/H(+) antiporter NhaA homolog</fullName>
    </recommendedName>
</protein>
<dbReference type="GO" id="GO:0005886">
    <property type="term" value="C:plasma membrane"/>
    <property type="evidence" value="ECO:0007669"/>
    <property type="project" value="UniProtKB-SubCell"/>
</dbReference>
<dbReference type="GO" id="GO:0006885">
    <property type="term" value="P:regulation of pH"/>
    <property type="evidence" value="ECO:0007669"/>
    <property type="project" value="InterPro"/>
</dbReference>
<feature type="transmembrane region" description="Helical" evidence="7">
    <location>
        <begin position="373"/>
        <end position="398"/>
    </location>
</feature>
<name>A0A1H8H298_9RHOB</name>
<dbReference type="RefSeq" id="WP_091845496.1">
    <property type="nucleotide sequence ID" value="NZ_FOCM01000004.1"/>
</dbReference>
<gene>
    <name evidence="8" type="ORF">SAMN04488011_104287</name>
</gene>
<organism evidence="8 9">
    <name type="scientific">Palleronia pelagia</name>
    <dbReference type="NCBI Taxonomy" id="387096"/>
    <lineage>
        <taxon>Bacteria</taxon>
        <taxon>Pseudomonadati</taxon>
        <taxon>Pseudomonadota</taxon>
        <taxon>Alphaproteobacteria</taxon>
        <taxon>Rhodobacterales</taxon>
        <taxon>Roseobacteraceae</taxon>
        <taxon>Palleronia</taxon>
    </lineage>
</organism>
<keyword evidence="5 7" id="KW-1133">Transmembrane helix</keyword>
<dbReference type="PANTHER" id="PTHR30341:SF0">
    <property type="entry name" value="NA(+)_H(+) ANTIPORTER NHAA"/>
    <property type="match status" value="1"/>
</dbReference>
<keyword evidence="3" id="KW-1003">Cell membrane</keyword>
<dbReference type="AlphaFoldDB" id="A0A1H8H298"/>
<dbReference type="PANTHER" id="PTHR30341">
    <property type="entry name" value="SODIUM ION/PROTON ANTIPORTER NHAA-RELATED"/>
    <property type="match status" value="1"/>
</dbReference>
<feature type="transmembrane region" description="Helical" evidence="7">
    <location>
        <begin position="176"/>
        <end position="195"/>
    </location>
</feature>
<evidence type="ECO:0000256" key="6">
    <source>
        <dbReference type="ARBA" id="ARBA00023136"/>
    </source>
</evidence>
<keyword evidence="6 7" id="KW-0472">Membrane</keyword>
<keyword evidence="4 7" id="KW-0812">Transmembrane</keyword>
<dbReference type="GO" id="GO:0015385">
    <property type="term" value="F:sodium:proton antiporter activity"/>
    <property type="evidence" value="ECO:0007669"/>
    <property type="project" value="TreeGrafter"/>
</dbReference>
<proteinExistence type="predicted"/>
<dbReference type="Gene3D" id="1.20.1530.10">
    <property type="entry name" value="Na+/H+ antiporter like domain"/>
    <property type="match status" value="1"/>
</dbReference>
<evidence type="ECO:0000256" key="2">
    <source>
        <dbReference type="ARBA" id="ARBA00015550"/>
    </source>
</evidence>
<feature type="transmembrane region" description="Helical" evidence="7">
    <location>
        <begin position="114"/>
        <end position="138"/>
    </location>
</feature>
<keyword evidence="9" id="KW-1185">Reference proteome</keyword>
<feature type="transmembrane region" description="Helical" evidence="7">
    <location>
        <begin position="207"/>
        <end position="225"/>
    </location>
</feature>
<sequence length="432" mass="44954">MYRVWNHVPTYLGLLLLGTAVALVWAQVGTASYDRVIAYPLLFNGLVGQDATVWLQTSGAAFGVIELGDVTRVLTPRSLVNDALMALFFFIAGKEVWEASVLDHGALRGGGAHLPLVMTLGGMAVPALVFLGLSWLLLGPIGAAAVAPGWVVPISTDLALSFVVARAIFGAGHPALRLLLLIALLDDAVAMAVLAAVSDAPEARPEWLLVSVAAAGIVWLTCNRLPRWLDRGNDLQPAASALRRRLGLWPYALAGAVSWFAFARAGVAPALGLLPIIPALPHADRAFGIYASAEKYLHDPLNEAAHRLMRPAQAALLAFGLVNMGVVLSDATALSGLVLAGFVLGKPLGLGLACLLALGVLRMRLPGGIDRRTLAVLCVVAGCGITLPVALSDAVFAAPTLRDAAVLGALGSLVTAPLAWVLARALGLAPQR</sequence>
<feature type="transmembrane region" description="Helical" evidence="7">
    <location>
        <begin position="150"/>
        <end position="169"/>
    </location>
</feature>
<accession>A0A1H8H298</accession>